<sequence>MSPTSDIDLSVSLAGYGAWHKLQERLQELGFYPDPTSPVICRFTFEGITIDVMPDDAQILGFSNPWYKPGLDQSSFIALKPNLKIRILPVAYFLATKFSAYHSRGGDPRTSHDFEDIIYTTDNRLHLIEDESLKAKKLEIYKSAVLNESTIQDFVVIKVQNKSTGETKEICTKGNFLSGAIHQEYDIDYSEEGEAKANEILLNSKNRKFELSKAEALGNIGFDDYSEDELKAFERRVEAGNFSYSNDREMTMLAHILFNKGVKSSENSCFGGELIFVKK</sequence>
<accession>A0A1Q5PDE4</accession>
<evidence type="ECO:0000313" key="1">
    <source>
        <dbReference type="EMBL" id="OKL40265.1"/>
    </source>
</evidence>
<organism evidence="1 2">
    <name type="scientific">Pontibacter flavimaris</name>
    <dbReference type="NCBI Taxonomy" id="1797110"/>
    <lineage>
        <taxon>Bacteria</taxon>
        <taxon>Pseudomonadati</taxon>
        <taxon>Bacteroidota</taxon>
        <taxon>Cytophagia</taxon>
        <taxon>Cytophagales</taxon>
        <taxon>Hymenobacteraceae</taxon>
        <taxon>Pontibacter</taxon>
    </lineage>
</organism>
<name>A0A1Q5PDE4_9BACT</name>
<keyword evidence="2" id="KW-1185">Reference proteome</keyword>
<dbReference type="Proteomes" id="UP000186551">
    <property type="component" value="Unassembled WGS sequence"/>
</dbReference>
<gene>
    <name evidence="1" type="ORF">A3841_18240</name>
</gene>
<dbReference type="AlphaFoldDB" id="A0A1Q5PDE4"/>
<protein>
    <submittedName>
        <fullName evidence="1">Uncharacterized protein</fullName>
    </submittedName>
</protein>
<proteinExistence type="predicted"/>
<evidence type="ECO:0000313" key="2">
    <source>
        <dbReference type="Proteomes" id="UP000186551"/>
    </source>
</evidence>
<comment type="caution">
    <text evidence="1">The sequence shown here is derived from an EMBL/GenBank/DDBJ whole genome shotgun (WGS) entry which is preliminary data.</text>
</comment>
<reference evidence="1 2" key="1">
    <citation type="submission" date="2016-03" db="EMBL/GenBank/DDBJ databases">
        <title>Genome sequence of Pontibacter sp. nov., of the family cytophagaceae, isolated from marine sediment of the Yellow Sea, China.</title>
        <authorList>
            <person name="Zhang G."/>
            <person name="Zhang R."/>
        </authorList>
    </citation>
    <scope>NUCLEOTIDE SEQUENCE [LARGE SCALE GENOMIC DNA]</scope>
    <source>
        <strain evidence="1 2">S10-8</strain>
    </source>
</reference>
<dbReference type="EMBL" id="LVWA01000005">
    <property type="protein sequence ID" value="OKL40265.1"/>
    <property type="molecule type" value="Genomic_DNA"/>
</dbReference>